<evidence type="ECO:0000313" key="7">
    <source>
        <dbReference type="EnsemblMetazoa" id="XP_038066004.1"/>
    </source>
</evidence>
<evidence type="ECO:0000256" key="2">
    <source>
        <dbReference type="ARBA" id="ARBA00022884"/>
    </source>
</evidence>
<dbReference type="CDD" id="cd12336">
    <property type="entry name" value="RRM_RBM7_like"/>
    <property type="match status" value="1"/>
</dbReference>
<dbReference type="Proteomes" id="UP000887568">
    <property type="component" value="Unplaced"/>
</dbReference>
<sequence>MGEGSSRDDRTIYVKNLDNKVTEEVLFELFLQAGPLVGVKRPTDSDGNARPFAFVEFEHDVSPPYARSLMDGIRLFGRSINVQFRSGSRHSQGSQGNNSPSATPPYNTSGGQSPAPNGFQSFPTPPMVQRSMSAPQGLLGVAPGLPGFGMPSPLMGNLPPQGFFPGAGPGMVSLMQQPQFNVHLNGQPMQHLQDRRDETPNQHRHYHQGRSSQEHQRSHQRSHQGTEEEQKSRSHHRDGHRHGQSGSGHHDDRYHGDRGQHSEERRHGSSQRHHSHQQHRQERRDHPYRR</sequence>
<dbReference type="PANTHER" id="PTHR13798">
    <property type="entry name" value="RNA BINDING MOTIF RBM PROTEIN -RELATED"/>
    <property type="match status" value="1"/>
</dbReference>
<protein>
    <recommendedName>
        <fullName evidence="6">RRM domain-containing protein</fullName>
    </recommendedName>
</protein>
<keyword evidence="8" id="KW-1185">Reference proteome</keyword>
<evidence type="ECO:0000256" key="1">
    <source>
        <dbReference type="ARBA" id="ARBA00004642"/>
    </source>
</evidence>
<dbReference type="GO" id="GO:0000381">
    <property type="term" value="P:regulation of alternative mRNA splicing, via spliceosome"/>
    <property type="evidence" value="ECO:0007669"/>
    <property type="project" value="TreeGrafter"/>
</dbReference>
<comment type="subcellular location">
    <subcellularLocation>
        <location evidence="1">Nucleus</location>
        <location evidence="1">Nucleoplasm</location>
    </subcellularLocation>
</comment>
<feature type="compositionally biased region" description="Basic and acidic residues" evidence="5">
    <location>
        <begin position="248"/>
        <end position="267"/>
    </location>
</feature>
<evidence type="ECO:0000259" key="6">
    <source>
        <dbReference type="PROSITE" id="PS50102"/>
    </source>
</evidence>
<feature type="region of interest" description="Disordered" evidence="5">
    <location>
        <begin position="85"/>
        <end position="131"/>
    </location>
</feature>
<evidence type="ECO:0000256" key="4">
    <source>
        <dbReference type="PROSITE-ProRule" id="PRU00176"/>
    </source>
</evidence>
<feature type="region of interest" description="Disordered" evidence="5">
    <location>
        <begin position="189"/>
        <end position="290"/>
    </location>
</feature>
<keyword evidence="2 4" id="KW-0694">RNA-binding</keyword>
<evidence type="ECO:0000313" key="8">
    <source>
        <dbReference type="Proteomes" id="UP000887568"/>
    </source>
</evidence>
<feature type="compositionally biased region" description="Basic and acidic residues" evidence="5">
    <location>
        <begin position="279"/>
        <end position="290"/>
    </location>
</feature>
<dbReference type="Pfam" id="PF00076">
    <property type="entry name" value="RRM_1"/>
    <property type="match status" value="1"/>
</dbReference>
<dbReference type="AlphaFoldDB" id="A0A914ARD3"/>
<evidence type="ECO:0000256" key="5">
    <source>
        <dbReference type="SAM" id="MobiDB-lite"/>
    </source>
</evidence>
<feature type="compositionally biased region" description="Low complexity" evidence="5">
    <location>
        <begin position="85"/>
        <end position="99"/>
    </location>
</feature>
<dbReference type="InterPro" id="IPR012677">
    <property type="entry name" value="Nucleotide-bd_a/b_plait_sf"/>
</dbReference>
<organism evidence="7 8">
    <name type="scientific">Patiria miniata</name>
    <name type="common">Bat star</name>
    <name type="synonym">Asterina miniata</name>
    <dbReference type="NCBI Taxonomy" id="46514"/>
    <lineage>
        <taxon>Eukaryota</taxon>
        <taxon>Metazoa</taxon>
        <taxon>Echinodermata</taxon>
        <taxon>Eleutherozoa</taxon>
        <taxon>Asterozoa</taxon>
        <taxon>Asteroidea</taxon>
        <taxon>Valvatacea</taxon>
        <taxon>Valvatida</taxon>
        <taxon>Asterinidae</taxon>
        <taxon>Patiria</taxon>
    </lineage>
</organism>
<keyword evidence="3" id="KW-0539">Nucleus</keyword>
<accession>A0A914ARD3</accession>
<feature type="compositionally biased region" description="Polar residues" evidence="5">
    <location>
        <begin position="100"/>
        <end position="122"/>
    </location>
</feature>
<dbReference type="PANTHER" id="PTHR13798:SF11">
    <property type="entry name" value="RNA-BINDING PROTEIN 7-RELATED"/>
    <property type="match status" value="1"/>
</dbReference>
<feature type="compositionally biased region" description="Basic residues" evidence="5">
    <location>
        <begin position="233"/>
        <end position="243"/>
    </location>
</feature>
<dbReference type="OrthoDB" id="407442at2759"/>
<feature type="domain" description="RRM" evidence="6">
    <location>
        <begin position="10"/>
        <end position="87"/>
    </location>
</feature>
<proteinExistence type="predicted"/>
<dbReference type="RefSeq" id="XP_038066004.1">
    <property type="nucleotide sequence ID" value="XM_038210076.1"/>
</dbReference>
<dbReference type="SMART" id="SM00360">
    <property type="entry name" value="RRM"/>
    <property type="match status" value="1"/>
</dbReference>
<dbReference type="PROSITE" id="PS50102">
    <property type="entry name" value="RRM"/>
    <property type="match status" value="1"/>
</dbReference>
<feature type="compositionally biased region" description="Basic residues" evidence="5">
    <location>
        <begin position="268"/>
        <end position="278"/>
    </location>
</feature>
<feature type="compositionally biased region" description="Basic and acidic residues" evidence="5">
    <location>
        <begin position="192"/>
        <end position="201"/>
    </location>
</feature>
<name>A0A914ARD3_PATMI</name>
<dbReference type="OMA" id="PYSMQLM"/>
<evidence type="ECO:0000256" key="3">
    <source>
        <dbReference type="ARBA" id="ARBA00023242"/>
    </source>
</evidence>
<dbReference type="GeneID" id="119736066"/>
<dbReference type="SUPFAM" id="SSF54928">
    <property type="entry name" value="RNA-binding domain, RBD"/>
    <property type="match status" value="1"/>
</dbReference>
<dbReference type="InterPro" id="IPR035979">
    <property type="entry name" value="RBD_domain_sf"/>
</dbReference>
<dbReference type="EnsemblMetazoa" id="XM_038210076.1">
    <property type="protein sequence ID" value="XP_038066004.1"/>
    <property type="gene ID" value="LOC119736066"/>
</dbReference>
<dbReference type="InterPro" id="IPR052285">
    <property type="entry name" value="NEXT_complex_subunit"/>
</dbReference>
<dbReference type="GO" id="GO:0003727">
    <property type="term" value="F:single-stranded RNA binding"/>
    <property type="evidence" value="ECO:0007669"/>
    <property type="project" value="TreeGrafter"/>
</dbReference>
<dbReference type="GO" id="GO:0005654">
    <property type="term" value="C:nucleoplasm"/>
    <property type="evidence" value="ECO:0007669"/>
    <property type="project" value="UniProtKB-SubCell"/>
</dbReference>
<dbReference type="InterPro" id="IPR000504">
    <property type="entry name" value="RRM_dom"/>
</dbReference>
<reference evidence="7" key="1">
    <citation type="submission" date="2022-11" db="UniProtKB">
        <authorList>
            <consortium name="EnsemblMetazoa"/>
        </authorList>
    </citation>
    <scope>IDENTIFICATION</scope>
</reference>
<dbReference type="Gene3D" id="3.30.70.330">
    <property type="match status" value="1"/>
</dbReference>